<dbReference type="Proteomes" id="UP000678499">
    <property type="component" value="Unassembled WGS sequence"/>
</dbReference>
<reference evidence="1" key="1">
    <citation type="submission" date="2020-11" db="EMBL/GenBank/DDBJ databases">
        <authorList>
            <person name="Tran Van P."/>
        </authorList>
    </citation>
    <scope>NUCLEOTIDE SEQUENCE</scope>
</reference>
<accession>A0A7R9BIZ2</accession>
<sequence>MDELLSLKGVDDMLKTPLSSRSRSKGLTDCSLIPRPFVNCRYSLTPKYDVSQNFKYAGFFSLPIRECHLYPISFLGDGECTTFVPKNQTGRLVPGCLWACMSLDEAGLEWLSKALALHAEGDPAPAVEGTLCCQLISNDHLIEKKYSLVNIEGLSPCSDPVIGFHFAFVEPPCVYAVSQAAPSAVVPTFADLKDGEYWVILDGKLDVAHHTNPGFLETPKNAHFINEVPWEFASTSFFTSGSHMQTEFSDIALNIRRSRFADFGLFSPLPSYRELVDELHEDLSMHSWVLADELNSDTLLMKLNCLALLCSLRQTNAWSPNFPCDGFLSALVPFMEIVSEEKPRTFINWTPMSGGNWPVIPWTGGQTGTIRLHVGCRTSPPIGSLVVLPREFYDGERTFSKNLAIYLSMLAPWPMLDILVELATTDGVTFVNKKAVSAFRPFFALFHIPGSLNYDVFVGRRSTGHVSRTDSVDVAMPVFSGPRGTGRLPPRTRIIPVSDAENAGTSLVDFVLSWVEEINMSDISMVWSCLKDQGIWSENSAILSDFFSFFGVRTGCALVTDSPVVNSPDAKMRQGFFRDEVRGLRTFDWCGFEVPKIRSDPATEYPSVSDFNYCMYPVNLPCLSGVMKGARRIKQSKKVSSEQCSASPYGVQWYDPEYILRGIVGHRLLAASVQAAFSVFSPTYTNSMRTDNLPMHWIELANWIFRPHDLREPVLHCLVSSMLGSLTGESCLAATTSGSMLGNSHRGPRTSVSPFYNWDYSSNFQELTIGAYPDAYFQLAFLHVPLEYSSFFDSINIQKTHALKVSACAFFASARENVGPAWLKQKSLNNLQRWEKTESVDAFNTRLMFFLGGNWGIRTLDDAESVIPGSLPDNSWATVRPFCDTGKRAWPVAGMPTTILVNTECWPRFDSFKMKPLSVQLLSTSDRLSLNRATVIMNGMDGFGAPAWTFD</sequence>
<protein>
    <submittedName>
        <fullName evidence="1">Uncharacterized protein</fullName>
    </submittedName>
</protein>
<dbReference type="EMBL" id="CAJPEX010000582">
    <property type="protein sequence ID" value="CAG0916403.1"/>
    <property type="molecule type" value="Genomic_DNA"/>
</dbReference>
<gene>
    <name evidence="1" type="ORF">NMOB1V02_LOCUS4023</name>
</gene>
<organism evidence="1">
    <name type="scientific">Notodromas monacha</name>
    <dbReference type="NCBI Taxonomy" id="399045"/>
    <lineage>
        <taxon>Eukaryota</taxon>
        <taxon>Metazoa</taxon>
        <taxon>Ecdysozoa</taxon>
        <taxon>Arthropoda</taxon>
        <taxon>Crustacea</taxon>
        <taxon>Oligostraca</taxon>
        <taxon>Ostracoda</taxon>
        <taxon>Podocopa</taxon>
        <taxon>Podocopida</taxon>
        <taxon>Cypridocopina</taxon>
        <taxon>Cypridoidea</taxon>
        <taxon>Cyprididae</taxon>
        <taxon>Notodromas</taxon>
    </lineage>
</organism>
<keyword evidence="2" id="KW-1185">Reference proteome</keyword>
<name>A0A7R9BIZ2_9CRUS</name>
<evidence type="ECO:0000313" key="1">
    <source>
        <dbReference type="EMBL" id="CAD7276251.1"/>
    </source>
</evidence>
<dbReference type="AlphaFoldDB" id="A0A7R9BIZ2"/>
<evidence type="ECO:0000313" key="2">
    <source>
        <dbReference type="Proteomes" id="UP000678499"/>
    </source>
</evidence>
<proteinExistence type="predicted"/>
<dbReference type="EMBL" id="OA882619">
    <property type="protein sequence ID" value="CAD7276251.1"/>
    <property type="molecule type" value="Genomic_DNA"/>
</dbReference>